<reference evidence="3" key="1">
    <citation type="journal article" date="2018" name="Genome Biol.">
        <title>SKESA: strategic k-mer extension for scrupulous assemblies.</title>
        <authorList>
            <person name="Souvorov A."/>
            <person name="Agarwala R."/>
            <person name="Lipman D.J."/>
        </authorList>
    </citation>
    <scope>NUCLEOTIDE SEQUENCE</scope>
    <source>
        <strain evidence="3">CAV1698</strain>
    </source>
</reference>
<dbReference type="Pfam" id="PF00419">
    <property type="entry name" value="Fimbrial"/>
    <property type="match status" value="1"/>
</dbReference>
<feature type="signal peptide" evidence="1">
    <location>
        <begin position="1"/>
        <end position="24"/>
    </location>
</feature>
<comment type="caution">
    <text evidence="3">The sequence shown here is derived from an EMBL/GenBank/DDBJ whole genome shotgun (WGS) entry which is preliminary data.</text>
</comment>
<feature type="domain" description="Fimbrial-type adhesion" evidence="2">
    <location>
        <begin position="37"/>
        <end position="189"/>
    </location>
</feature>
<dbReference type="GO" id="GO:0043709">
    <property type="term" value="P:cell adhesion involved in single-species biofilm formation"/>
    <property type="evidence" value="ECO:0007669"/>
    <property type="project" value="TreeGrafter"/>
</dbReference>
<keyword evidence="1" id="KW-0732">Signal</keyword>
<accession>A0A9C7QKZ6</accession>
<dbReference type="GO" id="GO:0009289">
    <property type="term" value="C:pilus"/>
    <property type="evidence" value="ECO:0007669"/>
    <property type="project" value="InterPro"/>
</dbReference>
<gene>
    <name evidence="3" type="ORF">JD854_RS12065</name>
</gene>
<dbReference type="AlphaFoldDB" id="A0A9C7QKZ6"/>
<dbReference type="PANTHER" id="PTHR33420">
    <property type="entry name" value="FIMBRIAL SUBUNIT ELFA-RELATED"/>
    <property type="match status" value="1"/>
</dbReference>
<reference evidence="3" key="2">
    <citation type="submission" date="2022-05" db="EMBL/GenBank/DDBJ databases">
        <authorList>
            <consortium name="NCBI Pathogen Detection Project"/>
        </authorList>
    </citation>
    <scope>NUCLEOTIDE SEQUENCE</scope>
    <source>
        <strain evidence="3">CAV1698</strain>
    </source>
</reference>
<evidence type="ECO:0000259" key="2">
    <source>
        <dbReference type="Pfam" id="PF00419"/>
    </source>
</evidence>
<dbReference type="EMBL" id="DACYAJ020000013">
    <property type="protein sequence ID" value="HCD1255783.1"/>
    <property type="molecule type" value="Genomic_DNA"/>
</dbReference>
<organism evidence="3 4">
    <name type="scientific">Citrobacter amalonaticus</name>
    <dbReference type="NCBI Taxonomy" id="35703"/>
    <lineage>
        <taxon>Bacteria</taxon>
        <taxon>Pseudomonadati</taxon>
        <taxon>Pseudomonadota</taxon>
        <taxon>Gammaproteobacteria</taxon>
        <taxon>Enterobacterales</taxon>
        <taxon>Enterobacteriaceae</taxon>
        <taxon>Citrobacter</taxon>
    </lineage>
</organism>
<evidence type="ECO:0000313" key="3">
    <source>
        <dbReference type="EMBL" id="HCD1255783.1"/>
    </source>
</evidence>
<protein>
    <submittedName>
        <fullName evidence="3">Type 1 fimbrial protein</fullName>
    </submittedName>
</protein>
<dbReference type="InterPro" id="IPR050263">
    <property type="entry name" value="Bact_Fimbrial_Adh_Pro"/>
</dbReference>
<evidence type="ECO:0000313" key="4">
    <source>
        <dbReference type="Proteomes" id="UP000862426"/>
    </source>
</evidence>
<dbReference type="InterPro" id="IPR036937">
    <property type="entry name" value="Adhesion_dom_fimbrial_sf"/>
</dbReference>
<dbReference type="InterPro" id="IPR008966">
    <property type="entry name" value="Adhesion_dom_sf"/>
</dbReference>
<name>A0A9C7QKZ6_CITAM</name>
<dbReference type="InterPro" id="IPR000259">
    <property type="entry name" value="Adhesion_dom_fimbrial"/>
</dbReference>
<evidence type="ECO:0000256" key="1">
    <source>
        <dbReference type="SAM" id="SignalP"/>
    </source>
</evidence>
<dbReference type="PANTHER" id="PTHR33420:SF26">
    <property type="entry name" value="FIMBRIAL SUBUNIT"/>
    <property type="match status" value="1"/>
</dbReference>
<dbReference type="SUPFAM" id="SSF49401">
    <property type="entry name" value="Bacterial adhesins"/>
    <property type="match status" value="1"/>
</dbReference>
<sequence length="189" mass="20494">MNSGNAKRAVCGMALVLFSTLAQAGSDTLNIEVRGMMTEGACMLDLTSSWQQVDLGDISSALLAKPGDRGMPIPVVMHFKYCIRMRGNSLNVKTGTRSWDPVQPVLTVRFIASGDADNSQLVKVTGASGFGLRITDAQQNDISLGQRGRPQFAMPPSDELIWYVTPERTSAPLVKGAYQASVNFFLEYD</sequence>
<feature type="chain" id="PRO_5039063421" evidence="1">
    <location>
        <begin position="25"/>
        <end position="189"/>
    </location>
</feature>
<dbReference type="Proteomes" id="UP000862426">
    <property type="component" value="Unassembled WGS sequence"/>
</dbReference>
<dbReference type="Gene3D" id="2.60.40.1090">
    <property type="entry name" value="Fimbrial-type adhesion domain"/>
    <property type="match status" value="1"/>
</dbReference>
<proteinExistence type="predicted"/>